<dbReference type="Pfam" id="PF00072">
    <property type="entry name" value="Response_reg"/>
    <property type="match status" value="1"/>
</dbReference>
<dbReference type="PROSITE" id="PS50110">
    <property type="entry name" value="RESPONSE_REGULATORY"/>
    <property type="match status" value="1"/>
</dbReference>
<dbReference type="InterPro" id="IPR001789">
    <property type="entry name" value="Sig_transdc_resp-reg_receiver"/>
</dbReference>
<feature type="domain" description="Response regulatory" evidence="3">
    <location>
        <begin position="4"/>
        <end position="119"/>
    </location>
</feature>
<keyword evidence="1 2" id="KW-0597">Phosphoprotein</keyword>
<dbReference type="PANTHER" id="PTHR44591">
    <property type="entry name" value="STRESS RESPONSE REGULATOR PROTEIN 1"/>
    <property type="match status" value="1"/>
</dbReference>
<dbReference type="InterPro" id="IPR011006">
    <property type="entry name" value="CheY-like_superfamily"/>
</dbReference>
<dbReference type="PANTHER" id="PTHR44591:SF3">
    <property type="entry name" value="RESPONSE REGULATORY DOMAIN-CONTAINING PROTEIN"/>
    <property type="match status" value="1"/>
</dbReference>
<keyword evidence="5" id="KW-1185">Reference proteome</keyword>
<evidence type="ECO:0000313" key="5">
    <source>
        <dbReference type="Proteomes" id="UP001610063"/>
    </source>
</evidence>
<evidence type="ECO:0000256" key="1">
    <source>
        <dbReference type="ARBA" id="ARBA00022553"/>
    </source>
</evidence>
<evidence type="ECO:0000256" key="2">
    <source>
        <dbReference type="PROSITE-ProRule" id="PRU00169"/>
    </source>
</evidence>
<evidence type="ECO:0000259" key="3">
    <source>
        <dbReference type="PROSITE" id="PS50110"/>
    </source>
</evidence>
<organism evidence="4 5">
    <name type="scientific">Marinoscillum luteum</name>
    <dbReference type="NCBI Taxonomy" id="861051"/>
    <lineage>
        <taxon>Bacteria</taxon>
        <taxon>Pseudomonadati</taxon>
        <taxon>Bacteroidota</taxon>
        <taxon>Cytophagia</taxon>
        <taxon>Cytophagales</taxon>
        <taxon>Reichenbachiellaceae</taxon>
        <taxon>Marinoscillum</taxon>
    </lineage>
</organism>
<gene>
    <name evidence="4" type="ORF">ACHKAR_12585</name>
</gene>
<sequence>MSKTILIVDDSGYSRSTIKGILVNAGYQVIGEAKDGVEALDKIVELDPDLVTLDNILPDMTGLEILRALKEQGISRTVIMVSAVGQQSAIQEGLDLGIKAYITKPFDPKELLEEVKKSFAISD</sequence>
<dbReference type="EMBL" id="JBIPKE010000017">
    <property type="protein sequence ID" value="MFH6984282.1"/>
    <property type="molecule type" value="Genomic_DNA"/>
</dbReference>
<dbReference type="RefSeq" id="WP_159584953.1">
    <property type="nucleotide sequence ID" value="NZ_JBIPKE010000017.1"/>
</dbReference>
<accession>A0ABW7N9X0</accession>
<feature type="modified residue" description="4-aspartylphosphate" evidence="2">
    <location>
        <position position="54"/>
    </location>
</feature>
<dbReference type="SUPFAM" id="SSF52172">
    <property type="entry name" value="CheY-like"/>
    <property type="match status" value="1"/>
</dbReference>
<reference evidence="4 5" key="1">
    <citation type="journal article" date="2013" name="Int. J. Syst. Evol. Microbiol.">
        <title>Marinoscillum luteum sp. nov., isolated from marine sediment.</title>
        <authorList>
            <person name="Cha I.T."/>
            <person name="Park S.J."/>
            <person name="Kim S.J."/>
            <person name="Kim J.G."/>
            <person name="Jung M.Y."/>
            <person name="Shin K.S."/>
            <person name="Kwon K.K."/>
            <person name="Yang S.H."/>
            <person name="Seo Y.S."/>
            <person name="Rhee S.K."/>
        </authorList>
    </citation>
    <scope>NUCLEOTIDE SEQUENCE [LARGE SCALE GENOMIC DNA]</scope>
    <source>
        <strain evidence="4 5">KCTC 23939</strain>
    </source>
</reference>
<proteinExistence type="predicted"/>
<dbReference type="SMART" id="SM00448">
    <property type="entry name" value="REC"/>
    <property type="match status" value="1"/>
</dbReference>
<comment type="caution">
    <text evidence="4">The sequence shown here is derived from an EMBL/GenBank/DDBJ whole genome shotgun (WGS) entry which is preliminary data.</text>
</comment>
<dbReference type="InterPro" id="IPR050595">
    <property type="entry name" value="Bact_response_regulator"/>
</dbReference>
<evidence type="ECO:0000313" key="4">
    <source>
        <dbReference type="EMBL" id="MFH6984282.1"/>
    </source>
</evidence>
<dbReference type="Gene3D" id="3.40.50.2300">
    <property type="match status" value="1"/>
</dbReference>
<dbReference type="Proteomes" id="UP001610063">
    <property type="component" value="Unassembled WGS sequence"/>
</dbReference>
<protein>
    <submittedName>
        <fullName evidence="4">Response regulator</fullName>
    </submittedName>
</protein>
<name>A0ABW7N9X0_9BACT</name>